<organism evidence="1 2">
    <name type="scientific">Hygrophoropsis aurantiaca</name>
    <dbReference type="NCBI Taxonomy" id="72124"/>
    <lineage>
        <taxon>Eukaryota</taxon>
        <taxon>Fungi</taxon>
        <taxon>Dikarya</taxon>
        <taxon>Basidiomycota</taxon>
        <taxon>Agaricomycotina</taxon>
        <taxon>Agaricomycetes</taxon>
        <taxon>Agaricomycetidae</taxon>
        <taxon>Boletales</taxon>
        <taxon>Coniophorineae</taxon>
        <taxon>Hygrophoropsidaceae</taxon>
        <taxon>Hygrophoropsis</taxon>
    </lineage>
</organism>
<accession>A0ACB8A0N0</accession>
<comment type="caution">
    <text evidence="1">The sequence shown here is derived from an EMBL/GenBank/DDBJ whole genome shotgun (WGS) entry which is preliminary data.</text>
</comment>
<protein>
    <submittedName>
        <fullName evidence="1">Uncharacterized protein</fullName>
    </submittedName>
</protein>
<keyword evidence="2" id="KW-1185">Reference proteome</keyword>
<gene>
    <name evidence="1" type="ORF">BJ138DRAFT_1162447</name>
</gene>
<evidence type="ECO:0000313" key="1">
    <source>
        <dbReference type="EMBL" id="KAH7906517.1"/>
    </source>
</evidence>
<sequence length="157" mass="17655">MPMPTRRIALGLGSLSLLFPLLPSAIRGFDPQVPGVFRFGLPTPQESVQIPHKGILMPTVEFCETFAFFTRRQPVHPLDVCRKRQDGEFLQVGVKSMYSASTFDAQVCVYVHDALLEGKLLALLYISVAFFAEHQSINIARAPTENERYRSTTKNQE</sequence>
<name>A0ACB8A0N0_9AGAM</name>
<proteinExistence type="predicted"/>
<evidence type="ECO:0000313" key="2">
    <source>
        <dbReference type="Proteomes" id="UP000790377"/>
    </source>
</evidence>
<dbReference type="Proteomes" id="UP000790377">
    <property type="component" value="Unassembled WGS sequence"/>
</dbReference>
<reference evidence="1" key="1">
    <citation type="journal article" date="2021" name="New Phytol.">
        <title>Evolutionary innovations through gain and loss of genes in the ectomycorrhizal Boletales.</title>
        <authorList>
            <person name="Wu G."/>
            <person name="Miyauchi S."/>
            <person name="Morin E."/>
            <person name="Kuo A."/>
            <person name="Drula E."/>
            <person name="Varga T."/>
            <person name="Kohler A."/>
            <person name="Feng B."/>
            <person name="Cao Y."/>
            <person name="Lipzen A."/>
            <person name="Daum C."/>
            <person name="Hundley H."/>
            <person name="Pangilinan J."/>
            <person name="Johnson J."/>
            <person name="Barry K."/>
            <person name="LaButti K."/>
            <person name="Ng V."/>
            <person name="Ahrendt S."/>
            <person name="Min B."/>
            <person name="Choi I.G."/>
            <person name="Park H."/>
            <person name="Plett J.M."/>
            <person name="Magnuson J."/>
            <person name="Spatafora J.W."/>
            <person name="Nagy L.G."/>
            <person name="Henrissat B."/>
            <person name="Grigoriev I.V."/>
            <person name="Yang Z.L."/>
            <person name="Xu J."/>
            <person name="Martin F.M."/>
        </authorList>
    </citation>
    <scope>NUCLEOTIDE SEQUENCE</scope>
    <source>
        <strain evidence="1">ATCC 28755</strain>
    </source>
</reference>
<dbReference type="EMBL" id="MU268008">
    <property type="protein sequence ID" value="KAH7906517.1"/>
    <property type="molecule type" value="Genomic_DNA"/>
</dbReference>
<feature type="non-terminal residue" evidence="1">
    <location>
        <position position="157"/>
    </location>
</feature>